<name>W1PUH7_AMBTC</name>
<evidence type="ECO:0000256" key="1">
    <source>
        <dbReference type="SAM" id="MobiDB-lite"/>
    </source>
</evidence>
<sequence length="94" mass="11038">MANNTRHNQRSRKRVDLPPHGQTSHGTLNLRKFSSTNTFHIEYPILAFATSSIFITHRLLASTAWPLKQRFQAIGRYKNQTVCPWNNYDETHDW</sequence>
<keyword evidence="3" id="KW-1185">Reference proteome</keyword>
<accession>W1PUH7</accession>
<dbReference type="AlphaFoldDB" id="W1PUH7"/>
<proteinExistence type="predicted"/>
<dbReference type="HOGENOM" id="CLU_2389129_0_0_1"/>
<dbReference type="EMBL" id="KI392687">
    <property type="protein sequence ID" value="ERN11703.1"/>
    <property type="molecule type" value="Genomic_DNA"/>
</dbReference>
<dbReference type="Gramene" id="ERN11703">
    <property type="protein sequence ID" value="ERN11703"/>
    <property type="gene ID" value="AMTR_s00022p00228590"/>
</dbReference>
<evidence type="ECO:0000313" key="2">
    <source>
        <dbReference type="EMBL" id="ERN11703.1"/>
    </source>
</evidence>
<protein>
    <submittedName>
        <fullName evidence="2">Uncharacterized protein</fullName>
    </submittedName>
</protein>
<feature type="region of interest" description="Disordered" evidence="1">
    <location>
        <begin position="1"/>
        <end position="29"/>
    </location>
</feature>
<gene>
    <name evidence="2" type="ORF">AMTR_s00022p00228590</name>
</gene>
<organism evidence="2 3">
    <name type="scientific">Amborella trichopoda</name>
    <dbReference type="NCBI Taxonomy" id="13333"/>
    <lineage>
        <taxon>Eukaryota</taxon>
        <taxon>Viridiplantae</taxon>
        <taxon>Streptophyta</taxon>
        <taxon>Embryophyta</taxon>
        <taxon>Tracheophyta</taxon>
        <taxon>Spermatophyta</taxon>
        <taxon>Magnoliopsida</taxon>
        <taxon>Amborellales</taxon>
        <taxon>Amborellaceae</taxon>
        <taxon>Amborella</taxon>
    </lineage>
</organism>
<evidence type="ECO:0000313" key="3">
    <source>
        <dbReference type="Proteomes" id="UP000017836"/>
    </source>
</evidence>
<dbReference type="Proteomes" id="UP000017836">
    <property type="component" value="Unassembled WGS sequence"/>
</dbReference>
<reference evidence="3" key="1">
    <citation type="journal article" date="2013" name="Science">
        <title>The Amborella genome and the evolution of flowering plants.</title>
        <authorList>
            <consortium name="Amborella Genome Project"/>
        </authorList>
    </citation>
    <scope>NUCLEOTIDE SEQUENCE [LARGE SCALE GENOMIC DNA]</scope>
</reference>